<organism evidence="6 7">
    <name type="scientific">Hymenobacter elongatus</name>
    <dbReference type="NCBI Taxonomy" id="877208"/>
    <lineage>
        <taxon>Bacteria</taxon>
        <taxon>Pseudomonadati</taxon>
        <taxon>Bacteroidota</taxon>
        <taxon>Cytophagia</taxon>
        <taxon>Cytophagales</taxon>
        <taxon>Hymenobacteraceae</taxon>
        <taxon>Hymenobacter</taxon>
    </lineage>
</organism>
<feature type="domain" description="Deacetylase sirtuin-type" evidence="5">
    <location>
        <begin position="1"/>
        <end position="229"/>
    </location>
</feature>
<gene>
    <name evidence="3" type="primary">cobB</name>
    <name evidence="6" type="ORF">E5J99_01125</name>
</gene>
<comment type="domain">
    <text evidence="3">2 residues (Tyr-54 and Arg-57) present in a large hydrophobic pocket are probably involved in substrate specificity. They are important for desuccinylation activity, but dispensable for deacetylation activity.</text>
</comment>
<comment type="subcellular location">
    <subcellularLocation>
        <location evidence="3">Cytoplasm</location>
    </subcellularLocation>
</comment>
<protein>
    <recommendedName>
        <fullName evidence="3">NAD-dependent protein deacylase</fullName>
        <ecNumber evidence="3">2.3.1.286</ecNumber>
    </recommendedName>
    <alternativeName>
        <fullName evidence="3">Regulatory protein SIR2 homolog</fullName>
    </alternativeName>
</protein>
<name>A0A4Z0PSA8_9BACT</name>
<dbReference type="InterPro" id="IPR003000">
    <property type="entry name" value="Sirtuin"/>
</dbReference>
<dbReference type="HAMAP" id="MF_01121">
    <property type="entry name" value="Sirtuin_ClassIII"/>
    <property type="match status" value="1"/>
</dbReference>
<feature type="binding site" evidence="3">
    <location>
        <begin position="87"/>
        <end position="90"/>
    </location>
    <ligand>
        <name>NAD(+)</name>
        <dbReference type="ChEBI" id="CHEBI:57540"/>
    </ligand>
</feature>
<feature type="active site" description="Proton acceptor" evidence="3">
    <location>
        <position position="105"/>
    </location>
</feature>
<feature type="binding site" evidence="3">
    <location>
        <position position="54"/>
    </location>
    <ligand>
        <name>substrate</name>
    </ligand>
</feature>
<dbReference type="Gene3D" id="3.40.50.1220">
    <property type="entry name" value="TPP-binding domain"/>
    <property type="match status" value="1"/>
</dbReference>
<keyword evidence="7" id="KW-1185">Reference proteome</keyword>
<dbReference type="GO" id="GO:0070403">
    <property type="term" value="F:NAD+ binding"/>
    <property type="evidence" value="ECO:0007669"/>
    <property type="project" value="UniProtKB-UniRule"/>
</dbReference>
<dbReference type="GO" id="GO:0036055">
    <property type="term" value="F:protein-succinyllysine desuccinylase activity"/>
    <property type="evidence" value="ECO:0007669"/>
    <property type="project" value="UniProtKB-UniRule"/>
</dbReference>
<dbReference type="Proteomes" id="UP000297739">
    <property type="component" value="Unassembled WGS sequence"/>
</dbReference>
<keyword evidence="3" id="KW-0963">Cytoplasm</keyword>
<dbReference type="InterPro" id="IPR026591">
    <property type="entry name" value="Sirtuin_cat_small_dom_sf"/>
</dbReference>
<keyword evidence="2 3" id="KW-0520">NAD</keyword>
<comment type="catalytic activity">
    <reaction evidence="3">
        <text>N(6)-succinyl-L-lysyl-[protein] + NAD(+) + H2O = 2''-O-succinyl-ADP-D-ribose + nicotinamide + L-lysyl-[protein]</text>
        <dbReference type="Rhea" id="RHEA:47668"/>
        <dbReference type="Rhea" id="RHEA-COMP:9752"/>
        <dbReference type="Rhea" id="RHEA-COMP:11877"/>
        <dbReference type="ChEBI" id="CHEBI:15377"/>
        <dbReference type="ChEBI" id="CHEBI:17154"/>
        <dbReference type="ChEBI" id="CHEBI:29969"/>
        <dbReference type="ChEBI" id="CHEBI:57540"/>
        <dbReference type="ChEBI" id="CHEBI:87830"/>
        <dbReference type="ChEBI" id="CHEBI:87832"/>
    </reaction>
</comment>
<feature type="binding site" evidence="3">
    <location>
        <begin position="10"/>
        <end position="29"/>
    </location>
    <ligand>
        <name>NAD(+)</name>
        <dbReference type="ChEBI" id="CHEBI:57540"/>
    </ligand>
</feature>
<comment type="caution">
    <text evidence="3 4">Lacks conserved residue(s) required for the propagation of feature annotation.</text>
</comment>
<accession>A0A4Z0PSA8</accession>
<comment type="function">
    <text evidence="3">NAD-dependent lysine deacetylase and desuccinylase that specifically removes acetyl and succinyl groups on target proteins. Modulates the activities of several proteins which are inactive in their acylated form.</text>
</comment>
<dbReference type="PANTHER" id="PTHR11085">
    <property type="entry name" value="NAD-DEPENDENT PROTEIN DEACYLASE SIRTUIN-5, MITOCHONDRIAL-RELATED"/>
    <property type="match status" value="1"/>
</dbReference>
<dbReference type="OrthoDB" id="9800582at2"/>
<dbReference type="Pfam" id="PF02146">
    <property type="entry name" value="SIR2"/>
    <property type="match status" value="1"/>
</dbReference>
<dbReference type="InterPro" id="IPR027546">
    <property type="entry name" value="Sirtuin_class_III"/>
</dbReference>
<evidence type="ECO:0000256" key="2">
    <source>
        <dbReference type="ARBA" id="ARBA00023027"/>
    </source>
</evidence>
<evidence type="ECO:0000259" key="5">
    <source>
        <dbReference type="PROSITE" id="PS50305"/>
    </source>
</evidence>
<dbReference type="Gene3D" id="3.30.1600.10">
    <property type="entry name" value="SIR2/SIRT2 'Small Domain"/>
    <property type="match status" value="1"/>
</dbReference>
<dbReference type="EC" id="2.3.1.286" evidence="3"/>
<comment type="caution">
    <text evidence="6">The sequence shown here is derived from an EMBL/GenBank/DDBJ whole genome shotgun (WGS) entry which is preliminary data.</text>
</comment>
<feature type="binding site" evidence="3">
    <location>
        <position position="215"/>
    </location>
    <ligand>
        <name>NAD(+)</name>
        <dbReference type="ChEBI" id="CHEBI:57540"/>
    </ligand>
</feature>
<keyword evidence="1" id="KW-0808">Transferase</keyword>
<dbReference type="RefSeq" id="WP_135495874.1">
    <property type="nucleotide sequence ID" value="NZ_SRLD01000001.1"/>
</dbReference>
<proteinExistence type="inferred from homology"/>
<comment type="similarity">
    <text evidence="3">Belongs to the sirtuin family. Class III subfamily.</text>
</comment>
<evidence type="ECO:0000256" key="1">
    <source>
        <dbReference type="ARBA" id="ARBA00022679"/>
    </source>
</evidence>
<dbReference type="AlphaFoldDB" id="A0A4Z0PSA8"/>
<dbReference type="GO" id="GO:0017136">
    <property type="term" value="F:histone deacetylase activity, NAD-dependent"/>
    <property type="evidence" value="ECO:0007669"/>
    <property type="project" value="TreeGrafter"/>
</dbReference>
<dbReference type="InterPro" id="IPR026590">
    <property type="entry name" value="Ssirtuin_cat_dom"/>
</dbReference>
<comment type="catalytic activity">
    <reaction evidence="3">
        <text>N(6)-acetyl-L-lysyl-[protein] + NAD(+) + H2O = 2''-O-acetyl-ADP-D-ribose + nicotinamide + L-lysyl-[protein]</text>
        <dbReference type="Rhea" id="RHEA:43636"/>
        <dbReference type="Rhea" id="RHEA-COMP:9752"/>
        <dbReference type="Rhea" id="RHEA-COMP:10731"/>
        <dbReference type="ChEBI" id="CHEBI:15377"/>
        <dbReference type="ChEBI" id="CHEBI:17154"/>
        <dbReference type="ChEBI" id="CHEBI:29969"/>
        <dbReference type="ChEBI" id="CHEBI:57540"/>
        <dbReference type="ChEBI" id="CHEBI:61930"/>
        <dbReference type="ChEBI" id="CHEBI:83767"/>
        <dbReference type="EC" id="2.3.1.286"/>
    </reaction>
</comment>
<evidence type="ECO:0000256" key="4">
    <source>
        <dbReference type="PROSITE-ProRule" id="PRU00236"/>
    </source>
</evidence>
<evidence type="ECO:0000256" key="3">
    <source>
        <dbReference type="HAMAP-Rule" id="MF_01121"/>
    </source>
</evidence>
<sequence length="232" mass="25673">MKKKIVVLTGAGISAESGLATFRGSDGLWEGHRVEDVASPEGWQRNPALVLDFYNQRRTAARAAVPNAGHQALVALEREFEVVIITQNVDDLHERAGSRHVMHLHGKLFEARSTRHENLVYPMTTDRIDLGDQCEKGHQLRPNIVWFGEAVPLMERAMEETATADIFLVVGTSLQVYPAANLVHYTPTGCPTYIIDPTQPPLIARPHLHLVREPATTGVPRVARELLANADV</sequence>
<dbReference type="InterPro" id="IPR050134">
    <property type="entry name" value="NAD-dep_sirtuin_deacylases"/>
</dbReference>
<dbReference type="PANTHER" id="PTHR11085:SF4">
    <property type="entry name" value="NAD-DEPENDENT PROTEIN DEACYLASE"/>
    <property type="match status" value="1"/>
</dbReference>
<feature type="binding site" evidence="3">
    <location>
        <begin position="171"/>
        <end position="173"/>
    </location>
    <ligand>
        <name>NAD(+)</name>
        <dbReference type="ChEBI" id="CHEBI:57540"/>
    </ligand>
</feature>
<feature type="binding site" evidence="3">
    <location>
        <position position="57"/>
    </location>
    <ligand>
        <name>substrate</name>
    </ligand>
</feature>
<evidence type="ECO:0000313" key="6">
    <source>
        <dbReference type="EMBL" id="TGE20199.1"/>
    </source>
</evidence>
<dbReference type="EMBL" id="SRLD01000001">
    <property type="protein sequence ID" value="TGE20199.1"/>
    <property type="molecule type" value="Genomic_DNA"/>
</dbReference>
<dbReference type="GO" id="GO:0005737">
    <property type="term" value="C:cytoplasm"/>
    <property type="evidence" value="ECO:0007669"/>
    <property type="project" value="UniProtKB-SubCell"/>
</dbReference>
<evidence type="ECO:0000313" key="7">
    <source>
        <dbReference type="Proteomes" id="UP000297739"/>
    </source>
</evidence>
<dbReference type="CDD" id="cd01412">
    <property type="entry name" value="SIRT5_Af1_CobB"/>
    <property type="match status" value="1"/>
</dbReference>
<reference evidence="6 7" key="1">
    <citation type="submission" date="2019-04" db="EMBL/GenBank/DDBJ databases">
        <authorList>
            <person name="Feng G."/>
            <person name="Zhang J."/>
            <person name="Zhu H."/>
        </authorList>
    </citation>
    <scope>NUCLEOTIDE SEQUENCE [LARGE SCALE GENOMIC DNA]</scope>
    <source>
        <strain evidence="6 7">JCM 17223</strain>
    </source>
</reference>
<dbReference type="PROSITE" id="PS50305">
    <property type="entry name" value="SIRTUIN"/>
    <property type="match status" value="1"/>
</dbReference>
<dbReference type="InterPro" id="IPR029035">
    <property type="entry name" value="DHS-like_NAD/FAD-binding_dom"/>
</dbReference>
<dbReference type="SUPFAM" id="SSF52467">
    <property type="entry name" value="DHS-like NAD/FAD-binding domain"/>
    <property type="match status" value="1"/>
</dbReference>
<dbReference type="GO" id="GO:0036054">
    <property type="term" value="F:protein-malonyllysine demalonylase activity"/>
    <property type="evidence" value="ECO:0007669"/>
    <property type="project" value="InterPro"/>
</dbReference>